<evidence type="ECO:0000313" key="3">
    <source>
        <dbReference type="EMBL" id="GIM74496.1"/>
    </source>
</evidence>
<evidence type="ECO:0000313" key="4">
    <source>
        <dbReference type="Proteomes" id="UP000681340"/>
    </source>
</evidence>
<dbReference type="Proteomes" id="UP000681340">
    <property type="component" value="Unassembled WGS sequence"/>
</dbReference>
<keyword evidence="2" id="KW-1133">Transmembrane helix</keyword>
<dbReference type="RefSeq" id="WP_212992036.1">
    <property type="nucleotide sequence ID" value="NZ_BAABEA010000036.1"/>
</dbReference>
<evidence type="ECO:0008006" key="5">
    <source>
        <dbReference type="Google" id="ProtNLM"/>
    </source>
</evidence>
<sequence>MQDPATPQIRRGFQAPVEPAAPPAAPKLSRRRTAILGGAVLAVVAITTAIGAVVTHEPAQTAAQVISDVSRPVQTVTTAAPATAITTRAQIDSPGGRAEETLNKAAAALLKGDQAGWLAMVDPGKPKVRAYYRQLYTSLRGLDVTALQFHRLIPKPVGWGDSSWTEDFFLTYCFSANSCPPFRYLNPGGPGAPMIAQGLTIRQVAALDYRITAVGAPRLASESWASPPWQVTPLVQAKGKRVTVSAGRGDAKRIKEVLAAAERAATRADHYAGLVGNPQTRYRVYMATDKQWRTWFGGSQGRWAIGYATFPQGVMTEIIIRMSAAGSGSKLQNLLQHEMGHAVTVGGADLGGQAIANPMMWLQEGIAEYIAYAPRPATATSRLPEVRDALRRKRPSSIVLGQLSDNAGRNEASAYYGLSHFAVDCLADKYGERKLFDFVTLTLRERVGVDKASAQVFGTEFRPIDQTCRTWIRQRA</sequence>
<name>A0A919SMV5_9ACTN</name>
<feature type="region of interest" description="Disordered" evidence="1">
    <location>
        <begin position="1"/>
        <end position="26"/>
    </location>
</feature>
<dbReference type="AlphaFoldDB" id="A0A919SMV5"/>
<keyword evidence="2" id="KW-0472">Membrane</keyword>
<gene>
    <name evidence="3" type="ORF">Aau02nite_61280</name>
</gene>
<feature type="transmembrane region" description="Helical" evidence="2">
    <location>
        <begin position="34"/>
        <end position="54"/>
    </location>
</feature>
<evidence type="ECO:0000256" key="2">
    <source>
        <dbReference type="SAM" id="Phobius"/>
    </source>
</evidence>
<protein>
    <recommendedName>
        <fullName evidence="5">Peptidase MA superfamily protein</fullName>
    </recommendedName>
</protein>
<accession>A0A919SMV5</accession>
<keyword evidence="4" id="KW-1185">Reference proteome</keyword>
<dbReference type="EMBL" id="BOQL01000051">
    <property type="protein sequence ID" value="GIM74496.1"/>
    <property type="molecule type" value="Genomic_DNA"/>
</dbReference>
<organism evidence="3 4">
    <name type="scientific">Actinoplanes auranticolor</name>
    <dbReference type="NCBI Taxonomy" id="47988"/>
    <lineage>
        <taxon>Bacteria</taxon>
        <taxon>Bacillati</taxon>
        <taxon>Actinomycetota</taxon>
        <taxon>Actinomycetes</taxon>
        <taxon>Micromonosporales</taxon>
        <taxon>Micromonosporaceae</taxon>
        <taxon>Actinoplanes</taxon>
    </lineage>
</organism>
<evidence type="ECO:0000256" key="1">
    <source>
        <dbReference type="SAM" id="MobiDB-lite"/>
    </source>
</evidence>
<reference evidence="3" key="1">
    <citation type="submission" date="2021-03" db="EMBL/GenBank/DDBJ databases">
        <title>Whole genome shotgun sequence of Actinoplanes auranticolor NBRC 12245.</title>
        <authorList>
            <person name="Komaki H."/>
            <person name="Tamura T."/>
        </authorList>
    </citation>
    <scope>NUCLEOTIDE SEQUENCE</scope>
    <source>
        <strain evidence="3">NBRC 12245</strain>
    </source>
</reference>
<proteinExistence type="predicted"/>
<keyword evidence="2" id="KW-0812">Transmembrane</keyword>
<comment type="caution">
    <text evidence="3">The sequence shown here is derived from an EMBL/GenBank/DDBJ whole genome shotgun (WGS) entry which is preliminary data.</text>
</comment>